<sequence>LNEETGEIMLNCQRNRHSIRVSRKTKLFLVVRKKIFIINNNSRNNNILNDDDGKNHSINLFAGENVKFRTEQRKEVLRDGKHSILVERNFEIKYELVRSSDAIRTKKEFIEKSLLLLSFVVSPMLILETANSR</sequence>
<evidence type="ECO:0000313" key="2">
    <source>
        <dbReference type="Proteomes" id="UP000789831"/>
    </source>
</evidence>
<evidence type="ECO:0000313" key="1">
    <source>
        <dbReference type="EMBL" id="CAG8663442.1"/>
    </source>
</evidence>
<accession>A0A9N9E3D2</accession>
<dbReference type="Proteomes" id="UP000789831">
    <property type="component" value="Unassembled WGS sequence"/>
</dbReference>
<comment type="caution">
    <text evidence="1">The sequence shown here is derived from an EMBL/GenBank/DDBJ whole genome shotgun (WGS) entry which is preliminary data.</text>
</comment>
<organism evidence="1 2">
    <name type="scientific">Ambispora gerdemannii</name>
    <dbReference type="NCBI Taxonomy" id="144530"/>
    <lineage>
        <taxon>Eukaryota</taxon>
        <taxon>Fungi</taxon>
        <taxon>Fungi incertae sedis</taxon>
        <taxon>Mucoromycota</taxon>
        <taxon>Glomeromycotina</taxon>
        <taxon>Glomeromycetes</taxon>
        <taxon>Archaeosporales</taxon>
        <taxon>Ambisporaceae</taxon>
        <taxon>Ambispora</taxon>
    </lineage>
</organism>
<keyword evidence="2" id="KW-1185">Reference proteome</keyword>
<name>A0A9N9E3D2_9GLOM</name>
<dbReference type="AlphaFoldDB" id="A0A9N9E3D2"/>
<protein>
    <submittedName>
        <fullName evidence="1">9344_t:CDS:1</fullName>
    </submittedName>
</protein>
<dbReference type="OrthoDB" id="9973021at2759"/>
<dbReference type="EMBL" id="CAJVPL010006269">
    <property type="protein sequence ID" value="CAG8663442.1"/>
    <property type="molecule type" value="Genomic_DNA"/>
</dbReference>
<feature type="non-terminal residue" evidence="1">
    <location>
        <position position="1"/>
    </location>
</feature>
<proteinExistence type="predicted"/>
<reference evidence="1" key="1">
    <citation type="submission" date="2021-06" db="EMBL/GenBank/DDBJ databases">
        <authorList>
            <person name="Kallberg Y."/>
            <person name="Tangrot J."/>
            <person name="Rosling A."/>
        </authorList>
    </citation>
    <scope>NUCLEOTIDE SEQUENCE</scope>
    <source>
        <strain evidence="1">MT106</strain>
    </source>
</reference>
<gene>
    <name evidence="1" type="ORF">AGERDE_LOCUS11929</name>
</gene>